<keyword evidence="8" id="KW-0378">Hydrolase</keyword>
<dbReference type="InterPro" id="IPR001967">
    <property type="entry name" value="Peptidase_S11_N"/>
</dbReference>
<comment type="function">
    <text evidence="1">Removes C-terminal D-alanyl residues from sugar-peptide cell wall precursors.</text>
</comment>
<dbReference type="Pfam" id="PF00768">
    <property type="entry name" value="Peptidase_S11"/>
    <property type="match status" value="1"/>
</dbReference>
<dbReference type="UniPathway" id="UPA00219"/>
<keyword evidence="10" id="KW-0573">Peptidoglycan synthesis</keyword>
<evidence type="ECO:0000256" key="1">
    <source>
        <dbReference type="ARBA" id="ARBA00003217"/>
    </source>
</evidence>
<comment type="similarity">
    <text evidence="3 15">Belongs to the peptidase S11 family.</text>
</comment>
<dbReference type="Gene3D" id="3.40.710.10">
    <property type="entry name" value="DD-peptidase/beta-lactamase superfamily"/>
    <property type="match status" value="1"/>
</dbReference>
<feature type="active site" description="Proton acceptor" evidence="13">
    <location>
        <position position="59"/>
    </location>
</feature>
<dbReference type="Pfam" id="PF07943">
    <property type="entry name" value="PBP5_C"/>
    <property type="match status" value="1"/>
</dbReference>
<evidence type="ECO:0000256" key="4">
    <source>
        <dbReference type="ARBA" id="ARBA00012448"/>
    </source>
</evidence>
<evidence type="ECO:0000256" key="13">
    <source>
        <dbReference type="PIRSR" id="PIRSR618044-1"/>
    </source>
</evidence>
<dbReference type="Proteomes" id="UP000282654">
    <property type="component" value="Unassembled WGS sequence"/>
</dbReference>
<reference evidence="17 18" key="1">
    <citation type="submission" date="2018-11" db="EMBL/GenBank/DDBJ databases">
        <title>Genomic Encyclopedia of Type Strains, Phase IV (KMG-IV): sequencing the most valuable type-strain genomes for metagenomic binning, comparative biology and taxonomic classification.</title>
        <authorList>
            <person name="Goeker M."/>
        </authorList>
    </citation>
    <scope>NUCLEOTIDE SEQUENCE [LARGE SCALE GENOMIC DNA]</scope>
    <source>
        <strain evidence="17 18">DSM 102936</strain>
    </source>
</reference>
<keyword evidence="11" id="KW-0961">Cell wall biogenesis/degradation</keyword>
<dbReference type="InterPro" id="IPR037167">
    <property type="entry name" value="Peptidase_S11_C_sf"/>
</dbReference>
<dbReference type="EMBL" id="RKRE01000003">
    <property type="protein sequence ID" value="RPF42997.1"/>
    <property type="molecule type" value="Genomic_DNA"/>
</dbReference>
<evidence type="ECO:0000256" key="7">
    <source>
        <dbReference type="ARBA" id="ARBA00022729"/>
    </source>
</evidence>
<evidence type="ECO:0000256" key="9">
    <source>
        <dbReference type="ARBA" id="ARBA00022960"/>
    </source>
</evidence>
<dbReference type="SMART" id="SM00936">
    <property type="entry name" value="PBP5_C"/>
    <property type="match status" value="1"/>
</dbReference>
<dbReference type="SUPFAM" id="SSF56601">
    <property type="entry name" value="beta-lactamase/transpeptidase-like"/>
    <property type="match status" value="1"/>
</dbReference>
<keyword evidence="7" id="KW-0732">Signal</keyword>
<dbReference type="GO" id="GO:0009002">
    <property type="term" value="F:serine-type D-Ala-D-Ala carboxypeptidase activity"/>
    <property type="evidence" value="ECO:0007669"/>
    <property type="project" value="UniProtKB-EC"/>
</dbReference>
<gene>
    <name evidence="17" type="ORF">EDD75_2115</name>
</gene>
<keyword evidence="6" id="KW-0645">Protease</keyword>
<evidence type="ECO:0000256" key="5">
    <source>
        <dbReference type="ARBA" id="ARBA00022645"/>
    </source>
</evidence>
<feature type="active site" description="Acyl-ester intermediate" evidence="13">
    <location>
        <position position="56"/>
    </location>
</feature>
<evidence type="ECO:0000256" key="8">
    <source>
        <dbReference type="ARBA" id="ARBA00022801"/>
    </source>
</evidence>
<evidence type="ECO:0000256" key="11">
    <source>
        <dbReference type="ARBA" id="ARBA00023316"/>
    </source>
</evidence>
<comment type="pathway">
    <text evidence="2">Cell wall biogenesis; peptidoglycan biosynthesis.</text>
</comment>
<keyword evidence="9" id="KW-0133">Cell shape</keyword>
<dbReference type="PRINTS" id="PR00725">
    <property type="entry name" value="DADACBPTASE1"/>
</dbReference>
<dbReference type="EC" id="3.4.16.4" evidence="4"/>
<comment type="caution">
    <text evidence="17">The sequence shown here is derived from an EMBL/GenBank/DDBJ whole genome shotgun (WGS) entry which is preliminary data.</text>
</comment>
<dbReference type="InterPro" id="IPR012907">
    <property type="entry name" value="Peptidase_S11_C"/>
</dbReference>
<proteinExistence type="inferred from homology"/>
<dbReference type="InterPro" id="IPR015956">
    <property type="entry name" value="Peniciliin-bd_prot_C_sf"/>
</dbReference>
<evidence type="ECO:0000313" key="18">
    <source>
        <dbReference type="Proteomes" id="UP000282654"/>
    </source>
</evidence>
<comment type="catalytic activity">
    <reaction evidence="12">
        <text>Preferential cleavage: (Ac)2-L-Lys-D-Ala-|-D-Ala. Also transpeptidation of peptidyl-alanyl moieties that are N-acyl substituents of D-alanine.</text>
        <dbReference type="EC" id="3.4.16.4"/>
    </reaction>
</comment>
<dbReference type="Gene3D" id="2.60.410.10">
    <property type="entry name" value="D-Ala-D-Ala carboxypeptidase, C-terminal domain"/>
    <property type="match status" value="1"/>
</dbReference>
<evidence type="ECO:0000256" key="3">
    <source>
        <dbReference type="ARBA" id="ARBA00007164"/>
    </source>
</evidence>
<organism evidence="17 18">
    <name type="scientific">Thermodesulfitimonas autotrophica</name>
    <dbReference type="NCBI Taxonomy" id="1894989"/>
    <lineage>
        <taxon>Bacteria</taxon>
        <taxon>Bacillati</taxon>
        <taxon>Bacillota</taxon>
        <taxon>Clostridia</taxon>
        <taxon>Thermoanaerobacterales</taxon>
        <taxon>Thermoanaerobacteraceae</taxon>
        <taxon>Thermodesulfitimonas</taxon>
    </lineage>
</organism>
<name>A0A3N5AEB8_9THEO</name>
<dbReference type="GO" id="GO:0009252">
    <property type="term" value="P:peptidoglycan biosynthetic process"/>
    <property type="evidence" value="ECO:0007669"/>
    <property type="project" value="UniProtKB-UniPathway"/>
</dbReference>
<dbReference type="InterPro" id="IPR012338">
    <property type="entry name" value="Beta-lactam/transpept-like"/>
</dbReference>
<dbReference type="AlphaFoldDB" id="A0A3N5AEB8"/>
<sequence>MRLAPVVILAFLFSGAWPLWAWGQPQVTADAAALMDADTGVFYYVKNGQQRRAPASLTKVMTAILALELADPEEEITVSRRAASVWAGSIIDLRANERIKLGELVKAALICSANDATVAIAEGVAGDHDTFVRWMNAKALLLGMVRTRFANTNGYSHPSHFSTAADLAYLARYAMRNPEFARLVQTRAATIHWVAPQRTMQIENTNQLLHENFPGITGVKTGTTSAAGQCLIAAVSQRGRHLISVVLHSDGRYWDTRRLLSWGMEVLRERTACVAGEYYTRLRVREGRLPDVPLVTDRALVVVLPAGEEGLLQKEVTLRAAPVAPVRFGTPLGEVVFTWRGQELGRVGLVAGREVERLPWHARFWRWQ</sequence>
<keyword evidence="5 17" id="KW-0121">Carboxypeptidase</keyword>
<evidence type="ECO:0000259" key="16">
    <source>
        <dbReference type="SMART" id="SM00936"/>
    </source>
</evidence>
<dbReference type="InterPro" id="IPR018044">
    <property type="entry name" value="Peptidase_S11"/>
</dbReference>
<dbReference type="GO" id="GO:0006508">
    <property type="term" value="P:proteolysis"/>
    <property type="evidence" value="ECO:0007669"/>
    <property type="project" value="UniProtKB-KW"/>
</dbReference>
<dbReference type="PANTHER" id="PTHR21581">
    <property type="entry name" value="D-ALANYL-D-ALANINE CARBOXYPEPTIDASE"/>
    <property type="match status" value="1"/>
</dbReference>
<dbReference type="SUPFAM" id="SSF69189">
    <property type="entry name" value="Penicillin-binding protein associated domain"/>
    <property type="match status" value="1"/>
</dbReference>
<evidence type="ECO:0000313" key="17">
    <source>
        <dbReference type="EMBL" id="RPF42997.1"/>
    </source>
</evidence>
<feature type="active site" evidence="13">
    <location>
        <position position="112"/>
    </location>
</feature>
<keyword evidence="18" id="KW-1185">Reference proteome</keyword>
<dbReference type="PANTHER" id="PTHR21581:SF6">
    <property type="entry name" value="TRAFFICKING PROTEIN PARTICLE COMPLEX SUBUNIT 12"/>
    <property type="match status" value="1"/>
</dbReference>
<feature type="binding site" evidence="14">
    <location>
        <position position="220"/>
    </location>
    <ligand>
        <name>substrate</name>
    </ligand>
</feature>
<evidence type="ECO:0000256" key="15">
    <source>
        <dbReference type="RuleBase" id="RU004016"/>
    </source>
</evidence>
<evidence type="ECO:0000256" key="6">
    <source>
        <dbReference type="ARBA" id="ARBA00022670"/>
    </source>
</evidence>
<evidence type="ECO:0000256" key="10">
    <source>
        <dbReference type="ARBA" id="ARBA00022984"/>
    </source>
</evidence>
<dbReference type="GO" id="GO:0008360">
    <property type="term" value="P:regulation of cell shape"/>
    <property type="evidence" value="ECO:0007669"/>
    <property type="project" value="UniProtKB-KW"/>
</dbReference>
<accession>A0A3N5AEB8</accession>
<dbReference type="GO" id="GO:0071555">
    <property type="term" value="P:cell wall organization"/>
    <property type="evidence" value="ECO:0007669"/>
    <property type="project" value="UniProtKB-KW"/>
</dbReference>
<protein>
    <recommendedName>
        <fullName evidence="4">serine-type D-Ala-D-Ala carboxypeptidase</fullName>
        <ecNumber evidence="4">3.4.16.4</ecNumber>
    </recommendedName>
</protein>
<evidence type="ECO:0000256" key="12">
    <source>
        <dbReference type="ARBA" id="ARBA00034000"/>
    </source>
</evidence>
<feature type="domain" description="Peptidase S11 D-Ala-D-Ala carboxypeptidase A C-terminal" evidence="16">
    <location>
        <begin position="267"/>
        <end position="357"/>
    </location>
</feature>
<evidence type="ECO:0000256" key="14">
    <source>
        <dbReference type="PIRSR" id="PIRSR618044-2"/>
    </source>
</evidence>
<evidence type="ECO:0000256" key="2">
    <source>
        <dbReference type="ARBA" id="ARBA00004752"/>
    </source>
</evidence>